<evidence type="ECO:0000256" key="1">
    <source>
        <dbReference type="ARBA" id="ARBA00004141"/>
    </source>
</evidence>
<dbReference type="InterPro" id="IPR036259">
    <property type="entry name" value="MFS_trans_sf"/>
</dbReference>
<organism evidence="9 10">
    <name type="scientific">Wickerhamomyces pijperi</name>
    <name type="common">Yeast</name>
    <name type="synonym">Pichia pijperi</name>
    <dbReference type="NCBI Taxonomy" id="599730"/>
    <lineage>
        <taxon>Eukaryota</taxon>
        <taxon>Fungi</taxon>
        <taxon>Dikarya</taxon>
        <taxon>Ascomycota</taxon>
        <taxon>Saccharomycotina</taxon>
        <taxon>Saccharomycetes</taxon>
        <taxon>Phaffomycetales</taxon>
        <taxon>Wickerhamomycetaceae</taxon>
        <taxon>Wickerhamomyces</taxon>
    </lineage>
</organism>
<feature type="transmembrane region" description="Helical" evidence="7">
    <location>
        <begin position="374"/>
        <end position="395"/>
    </location>
</feature>
<feature type="transmembrane region" description="Helical" evidence="7">
    <location>
        <begin position="75"/>
        <end position="91"/>
    </location>
</feature>
<feature type="transmembrane region" description="Helical" evidence="7">
    <location>
        <begin position="478"/>
        <end position="500"/>
    </location>
</feature>
<dbReference type="PANTHER" id="PTHR48022:SF50">
    <property type="entry name" value="HEXOSE TRANSPORTER HXT14"/>
    <property type="match status" value="1"/>
</dbReference>
<evidence type="ECO:0000259" key="8">
    <source>
        <dbReference type="PROSITE" id="PS50850"/>
    </source>
</evidence>
<feature type="domain" description="Major facilitator superfamily (MFS) profile" evidence="8">
    <location>
        <begin position="78"/>
        <end position="531"/>
    </location>
</feature>
<dbReference type="InterPro" id="IPR005829">
    <property type="entry name" value="Sugar_transporter_CS"/>
</dbReference>
<dbReference type="GO" id="GO:0005351">
    <property type="term" value="F:carbohydrate:proton symporter activity"/>
    <property type="evidence" value="ECO:0007669"/>
    <property type="project" value="TreeGrafter"/>
</dbReference>
<dbReference type="PROSITE" id="PS50850">
    <property type="entry name" value="MFS"/>
    <property type="match status" value="1"/>
</dbReference>
<dbReference type="NCBIfam" id="TIGR00879">
    <property type="entry name" value="SP"/>
    <property type="match status" value="1"/>
</dbReference>
<feature type="transmembrane region" description="Helical" evidence="7">
    <location>
        <begin position="254"/>
        <end position="275"/>
    </location>
</feature>
<dbReference type="GO" id="GO:0005886">
    <property type="term" value="C:plasma membrane"/>
    <property type="evidence" value="ECO:0007669"/>
    <property type="project" value="TreeGrafter"/>
</dbReference>
<dbReference type="Gene3D" id="1.20.1250.20">
    <property type="entry name" value="MFS general substrate transporter like domains"/>
    <property type="match status" value="1"/>
</dbReference>
<dbReference type="Proteomes" id="UP000774326">
    <property type="component" value="Unassembled WGS sequence"/>
</dbReference>
<keyword evidence="6 7" id="KW-0472">Membrane</keyword>
<feature type="transmembrane region" description="Helical" evidence="7">
    <location>
        <begin position="441"/>
        <end position="466"/>
    </location>
</feature>
<dbReference type="PRINTS" id="PR00171">
    <property type="entry name" value="SUGRTRNSPORT"/>
</dbReference>
<feature type="transmembrane region" description="Helical" evidence="7">
    <location>
        <begin position="221"/>
        <end position="242"/>
    </location>
</feature>
<evidence type="ECO:0000256" key="4">
    <source>
        <dbReference type="ARBA" id="ARBA00022692"/>
    </source>
</evidence>
<feature type="transmembrane region" description="Helical" evidence="7">
    <location>
        <begin position="339"/>
        <end position="362"/>
    </location>
</feature>
<dbReference type="SUPFAM" id="SSF103473">
    <property type="entry name" value="MFS general substrate transporter"/>
    <property type="match status" value="1"/>
</dbReference>
<comment type="caution">
    <text evidence="9">The sequence shown here is derived from an EMBL/GenBank/DDBJ whole genome shotgun (WGS) entry which is preliminary data.</text>
</comment>
<gene>
    <name evidence="9" type="ORF">WICPIJ_001966</name>
</gene>
<feature type="transmembrane region" description="Helical" evidence="7">
    <location>
        <begin position="128"/>
        <end position="148"/>
    </location>
</feature>
<dbReference type="OrthoDB" id="3980478at2759"/>
<evidence type="ECO:0000313" key="9">
    <source>
        <dbReference type="EMBL" id="KAH3687053.1"/>
    </source>
</evidence>
<dbReference type="PROSITE" id="PS00217">
    <property type="entry name" value="SUGAR_TRANSPORT_2"/>
    <property type="match status" value="1"/>
</dbReference>
<keyword evidence="4 7" id="KW-0812">Transmembrane</keyword>
<feature type="transmembrane region" description="Helical" evidence="7">
    <location>
        <begin position="160"/>
        <end position="178"/>
    </location>
</feature>
<protein>
    <recommendedName>
        <fullName evidence="8">Major facilitator superfamily (MFS) profile domain-containing protein</fullName>
    </recommendedName>
</protein>
<dbReference type="InterPro" id="IPR003663">
    <property type="entry name" value="Sugar/inositol_transpt"/>
</dbReference>
<comment type="similarity">
    <text evidence="2">Belongs to the major facilitator superfamily. Sugar transporter (TC 2.A.1.1) family.</text>
</comment>
<dbReference type="Pfam" id="PF00083">
    <property type="entry name" value="Sugar_tr"/>
    <property type="match status" value="1"/>
</dbReference>
<evidence type="ECO:0000256" key="7">
    <source>
        <dbReference type="SAM" id="Phobius"/>
    </source>
</evidence>
<dbReference type="PANTHER" id="PTHR48022">
    <property type="entry name" value="PLASTIDIC GLUCOSE TRANSPORTER 4"/>
    <property type="match status" value="1"/>
</dbReference>
<evidence type="ECO:0000256" key="3">
    <source>
        <dbReference type="ARBA" id="ARBA00022448"/>
    </source>
</evidence>
<proteinExistence type="inferred from homology"/>
<evidence type="ECO:0000256" key="6">
    <source>
        <dbReference type="ARBA" id="ARBA00023136"/>
    </source>
</evidence>
<evidence type="ECO:0000256" key="5">
    <source>
        <dbReference type="ARBA" id="ARBA00022989"/>
    </source>
</evidence>
<keyword evidence="3" id="KW-0813">Transport</keyword>
<keyword evidence="10" id="KW-1185">Reference proteome</keyword>
<accession>A0A9P8Q9Z8</accession>
<dbReference type="InterPro" id="IPR020846">
    <property type="entry name" value="MFS_dom"/>
</dbReference>
<dbReference type="AlphaFoldDB" id="A0A9P8Q9Z8"/>
<reference evidence="9" key="2">
    <citation type="submission" date="2021-01" db="EMBL/GenBank/DDBJ databases">
        <authorList>
            <person name="Schikora-Tamarit M.A."/>
        </authorList>
    </citation>
    <scope>NUCLEOTIDE SEQUENCE</scope>
    <source>
        <strain evidence="9">CBS2887</strain>
    </source>
</reference>
<keyword evidence="5 7" id="KW-1133">Transmembrane helix</keyword>
<feature type="transmembrane region" description="Helical" evidence="7">
    <location>
        <begin position="506"/>
        <end position="527"/>
    </location>
</feature>
<dbReference type="PROSITE" id="PS00216">
    <property type="entry name" value="SUGAR_TRANSPORT_1"/>
    <property type="match status" value="2"/>
</dbReference>
<feature type="transmembrane region" description="Helical" evidence="7">
    <location>
        <begin position="402"/>
        <end position="421"/>
    </location>
</feature>
<evidence type="ECO:0000256" key="2">
    <source>
        <dbReference type="ARBA" id="ARBA00010992"/>
    </source>
</evidence>
<reference evidence="9" key="1">
    <citation type="journal article" date="2021" name="Open Biol.">
        <title>Shared evolutionary footprints suggest mitochondrial oxidative damage underlies multiple complex I losses in fungi.</title>
        <authorList>
            <person name="Schikora-Tamarit M.A."/>
            <person name="Marcet-Houben M."/>
            <person name="Nosek J."/>
            <person name="Gabaldon T."/>
        </authorList>
    </citation>
    <scope>NUCLEOTIDE SEQUENCE</scope>
    <source>
        <strain evidence="9">CBS2887</strain>
    </source>
</reference>
<name>A0A9P8Q9Z8_WICPI</name>
<dbReference type="FunFam" id="1.20.1250.20:FF:000134">
    <property type="entry name" value="MFS sugar transporter protein"/>
    <property type="match status" value="1"/>
</dbReference>
<evidence type="ECO:0000313" key="10">
    <source>
        <dbReference type="Proteomes" id="UP000774326"/>
    </source>
</evidence>
<sequence>MSDPQVYFFTLHKTVLQASADLRDINPLDRLYGTRSDASTHQAGIHGLDEEDEEDFQTDIHTKLNWDSFKRHKKVIAYCILISLAGFNFGYDTGVIGGMLQMPSYVNTFGELSHDQETPNGGKMIKSWVKGLIVAIYHIGCIIGGFTIAPISEYLGRKKAIMLSLMVYISAMVMEITAKFSGSWVQFMIGRLVNGLAIGSLGCLGPMFLSETSPTEIRGSVTCLYQLNIVTGVMIGSVVVYGTKSTYQGLDLSWIIPLCVAIGVGTVGLVGVVFVPESSRYLVSRGKYKEAEKSLIEIGDVHYKRTLNDLISKTQLERNVIKNIGFGEMFKDRNNLKKIIIGVAIMWFQQMNGIDYFFYYGVTLFESVGINDSYVTSIILATVNMVVTFPGLFIIERFGRRITLLTGAFFCTIFLLIYATVGTTMIQLNPVDDSVNRTPGMIMIIFTCCFIVTYGISWGPAGQVLVSELYPINIKAKAIAMSTAFNWAANFFIAFCTPIVTEKIHYRYGFVFTGCAFASFWFILLMVPETRGISLEEIDGLFNEKNEQDHEMGSIGRKENNSVNTPINVALLESLTRIPMMRISIATQKLNNTKMITHFKKALSSKFKPIKGKVFPFSLSLAARAGSSRNMDILVTRRTKDSMTLLALLESKPEVGSSRNKIEGDVTNSQAMETLRFSPPEIPLSKSDPMTLSLMCKILNSFKTSNTFLSLVSKAMDLGRRSKALFKTVS</sequence>
<dbReference type="InterPro" id="IPR050360">
    <property type="entry name" value="MFS_Sugar_Transporters"/>
</dbReference>
<feature type="transmembrane region" description="Helical" evidence="7">
    <location>
        <begin position="184"/>
        <end position="209"/>
    </location>
</feature>
<comment type="subcellular location">
    <subcellularLocation>
        <location evidence="1">Membrane</location>
        <topology evidence="1">Multi-pass membrane protein</topology>
    </subcellularLocation>
</comment>
<dbReference type="EMBL" id="JAEUBG010001036">
    <property type="protein sequence ID" value="KAH3687053.1"/>
    <property type="molecule type" value="Genomic_DNA"/>
</dbReference>
<dbReference type="InterPro" id="IPR005828">
    <property type="entry name" value="MFS_sugar_transport-like"/>
</dbReference>